<evidence type="ECO:0000313" key="5">
    <source>
        <dbReference type="Proteomes" id="UP001501407"/>
    </source>
</evidence>
<proteinExistence type="predicted"/>
<name>A0ABP9MG34_9MICO</name>
<accession>A0ABP9MG34</accession>
<keyword evidence="1" id="KW-0547">Nucleotide-binding</keyword>
<dbReference type="Gene3D" id="1.10.10.10">
    <property type="entry name" value="Winged helix-like DNA-binding domain superfamily/Winged helix DNA-binding domain"/>
    <property type="match status" value="1"/>
</dbReference>
<evidence type="ECO:0000256" key="1">
    <source>
        <dbReference type="ARBA" id="ARBA00022741"/>
    </source>
</evidence>
<dbReference type="InterPro" id="IPR041664">
    <property type="entry name" value="AAA_16"/>
</dbReference>
<protein>
    <recommendedName>
        <fullName evidence="3">HTH luxR-type domain-containing protein</fullName>
    </recommendedName>
</protein>
<dbReference type="SMART" id="SM00421">
    <property type="entry name" value="HTH_LUXR"/>
    <property type="match status" value="1"/>
</dbReference>
<dbReference type="PROSITE" id="PS50043">
    <property type="entry name" value="HTH_LUXR_2"/>
    <property type="match status" value="1"/>
</dbReference>
<evidence type="ECO:0000313" key="4">
    <source>
        <dbReference type="EMBL" id="GAA5094611.1"/>
    </source>
</evidence>
<evidence type="ECO:0000256" key="2">
    <source>
        <dbReference type="ARBA" id="ARBA00022840"/>
    </source>
</evidence>
<sequence length="982" mass="104327">MSMPALSSSPRMVGRHNELAALLEAFDEGAAGHPRTVVVRGEAGVGKTRLVQEFLALVTTDDFGSGHPAAATDDAPGPVVAFGQCVDLGPIGAPFGPIRRVLRDLHDAVGTDALREAAGSAAAIASLAALVPGIADATAEPEEAAGEFAEAIEVLLEGLSRRRHVVVLLEDLQWADAATMALLKTLASTLRGRRLTIVATYRSDDIDRFHPLRPVLAELDRTRSVVRVEVLPLTLDEVAEQVDQLAGGLDPRVVDALAKRSGGIPFLVEELVDLGDRALPDTLRELVLARYMRLGADAQQVVRTMAAGGVHVDDDVLAAVAMLDERTRDVAVREAIDTRVIAADGAGYAFRHALTREAVEAEMLPSERVRVHRRYAEHLGAHRSDSPDDASAVAEHWLAARDLPAAFDATVAALRQSRTRFSPATSAKLAERLAELWGQVPDAEARAGTTLPALHLDAAQAWHDLGDAERALRSANEGLAVCPDDPLIRAALIRQRYVQTFNLEHTHTSQPADLDEAVALLEDVDDPRARVLLSRVLTNMAIDEHGTDAAEHAARAIALAEEAGDDAALAVALTVEAWRLAGDEEQESAALAPLERAVALRLDPSMRAYVGNALTHMLVSAGRLREAVVVGTQHYEDVVRAGIERGSGAAIAQSVAFALFATGEPEAALQYARRARRLMSQADAASALRLLSSHLTWDDRPRERDDLLAAERGRIDEAQRPHSEKAAWWAVERADAALTLHAQERTNAATAVLAAAEQSESGRTARRYAVLTAALLTHSPGRRGDAEVRAHIERALDGWPDNELAGRVSRFVRAVLADGDGAPADERVAAWRAIVDELTTGGMPTWHLQTARCRLAWALIDAGERDAAADLLAAVTAEAPALGVARAARWAAELAAQARLAPAGTAAAEASAGVIASLTPRELQVLELVAEGLTNPQIGQRLFISPKTASVHVSAILAKIGAANRAEAAALYSATTSAASPA</sequence>
<evidence type="ECO:0000259" key="3">
    <source>
        <dbReference type="PROSITE" id="PS50043"/>
    </source>
</evidence>
<dbReference type="SUPFAM" id="SSF52540">
    <property type="entry name" value="P-loop containing nucleoside triphosphate hydrolases"/>
    <property type="match status" value="1"/>
</dbReference>
<dbReference type="PANTHER" id="PTHR16305">
    <property type="entry name" value="TESTICULAR SOLUBLE ADENYLYL CYCLASE"/>
    <property type="match status" value="1"/>
</dbReference>
<dbReference type="PRINTS" id="PR00038">
    <property type="entry name" value="HTHLUXR"/>
</dbReference>
<dbReference type="InterPro" id="IPR036388">
    <property type="entry name" value="WH-like_DNA-bd_sf"/>
</dbReference>
<keyword evidence="2" id="KW-0067">ATP-binding</keyword>
<dbReference type="InterPro" id="IPR027417">
    <property type="entry name" value="P-loop_NTPase"/>
</dbReference>
<gene>
    <name evidence="4" type="ORF">GCM10025760_25960</name>
</gene>
<keyword evidence="5" id="KW-1185">Reference proteome</keyword>
<feature type="domain" description="HTH luxR-type" evidence="3">
    <location>
        <begin position="911"/>
        <end position="976"/>
    </location>
</feature>
<organism evidence="4 5">
    <name type="scientific">Microbacterium yannicii</name>
    <dbReference type="NCBI Taxonomy" id="671622"/>
    <lineage>
        <taxon>Bacteria</taxon>
        <taxon>Bacillati</taxon>
        <taxon>Actinomycetota</taxon>
        <taxon>Actinomycetes</taxon>
        <taxon>Micrococcales</taxon>
        <taxon>Microbacteriaceae</taxon>
        <taxon>Microbacterium</taxon>
    </lineage>
</organism>
<dbReference type="Pfam" id="PF00196">
    <property type="entry name" value="GerE"/>
    <property type="match status" value="1"/>
</dbReference>
<dbReference type="CDD" id="cd06170">
    <property type="entry name" value="LuxR_C_like"/>
    <property type="match status" value="1"/>
</dbReference>
<dbReference type="Pfam" id="PF13191">
    <property type="entry name" value="AAA_16"/>
    <property type="match status" value="1"/>
</dbReference>
<dbReference type="Proteomes" id="UP001501407">
    <property type="component" value="Unassembled WGS sequence"/>
</dbReference>
<reference evidence="5" key="1">
    <citation type="journal article" date="2019" name="Int. J. Syst. Evol. Microbiol.">
        <title>The Global Catalogue of Microorganisms (GCM) 10K type strain sequencing project: providing services to taxonomists for standard genome sequencing and annotation.</title>
        <authorList>
            <consortium name="The Broad Institute Genomics Platform"/>
            <consortium name="The Broad Institute Genome Sequencing Center for Infectious Disease"/>
            <person name="Wu L."/>
            <person name="Ma J."/>
        </authorList>
    </citation>
    <scope>NUCLEOTIDE SEQUENCE [LARGE SCALE GENOMIC DNA]</scope>
    <source>
        <strain evidence="5">JCM 18959</strain>
    </source>
</reference>
<dbReference type="Gene3D" id="3.40.50.300">
    <property type="entry name" value="P-loop containing nucleotide triphosphate hydrolases"/>
    <property type="match status" value="1"/>
</dbReference>
<dbReference type="EMBL" id="BAABKZ010000002">
    <property type="protein sequence ID" value="GAA5094611.1"/>
    <property type="molecule type" value="Genomic_DNA"/>
</dbReference>
<comment type="caution">
    <text evidence="4">The sequence shown here is derived from an EMBL/GenBank/DDBJ whole genome shotgun (WGS) entry which is preliminary data.</text>
</comment>
<dbReference type="PANTHER" id="PTHR16305:SF35">
    <property type="entry name" value="TRANSCRIPTIONAL ACTIVATOR DOMAIN"/>
    <property type="match status" value="1"/>
</dbReference>
<dbReference type="SUPFAM" id="SSF46894">
    <property type="entry name" value="C-terminal effector domain of the bipartite response regulators"/>
    <property type="match status" value="1"/>
</dbReference>
<dbReference type="InterPro" id="IPR016032">
    <property type="entry name" value="Sig_transdc_resp-reg_C-effctor"/>
</dbReference>
<dbReference type="InterPro" id="IPR000792">
    <property type="entry name" value="Tscrpt_reg_LuxR_C"/>
</dbReference>